<dbReference type="GeneID" id="39987875"/>
<dbReference type="SUPFAM" id="SSF50978">
    <property type="entry name" value="WD40 repeat-like"/>
    <property type="match status" value="1"/>
</dbReference>
<organism evidence="2 3">
    <name type="scientific">Trypanosoma theileri</name>
    <dbReference type="NCBI Taxonomy" id="67003"/>
    <lineage>
        <taxon>Eukaryota</taxon>
        <taxon>Discoba</taxon>
        <taxon>Euglenozoa</taxon>
        <taxon>Kinetoplastea</taxon>
        <taxon>Metakinetoplastina</taxon>
        <taxon>Trypanosomatida</taxon>
        <taxon>Trypanosomatidae</taxon>
        <taxon>Trypanosoma</taxon>
    </lineage>
</organism>
<dbReference type="GO" id="GO:0005634">
    <property type="term" value="C:nucleus"/>
    <property type="evidence" value="ECO:0007669"/>
    <property type="project" value="TreeGrafter"/>
</dbReference>
<name>A0A1X0NPH3_9TRYP</name>
<dbReference type="GO" id="GO:0005737">
    <property type="term" value="C:cytoplasm"/>
    <property type="evidence" value="ECO:0007669"/>
    <property type="project" value="TreeGrafter"/>
</dbReference>
<feature type="domain" description="Vacuolar import/degradation Vid27 C-terminal" evidence="1">
    <location>
        <begin position="241"/>
        <end position="495"/>
    </location>
</feature>
<dbReference type="InterPro" id="IPR036322">
    <property type="entry name" value="WD40_repeat_dom_sf"/>
</dbReference>
<proteinExistence type="predicted"/>
<dbReference type="PANTHER" id="PTHR31913:SF0">
    <property type="entry name" value="VACUOLAR IMPORT AND DEGRADATION PROTEIN 27"/>
    <property type="match status" value="1"/>
</dbReference>
<dbReference type="Proteomes" id="UP000192257">
    <property type="component" value="Unassembled WGS sequence"/>
</dbReference>
<dbReference type="VEuPathDB" id="TriTrypDB:TM35_000272020"/>
<evidence type="ECO:0000313" key="2">
    <source>
        <dbReference type="EMBL" id="ORC86612.1"/>
    </source>
</evidence>
<evidence type="ECO:0000313" key="3">
    <source>
        <dbReference type="Proteomes" id="UP000192257"/>
    </source>
</evidence>
<accession>A0A1X0NPH3</accession>
<protein>
    <submittedName>
        <fullName evidence="2">Vacuole import and degradation</fullName>
    </submittedName>
</protein>
<keyword evidence="3" id="KW-1185">Reference proteome</keyword>
<comment type="caution">
    <text evidence="2">The sequence shown here is derived from an EMBL/GenBank/DDBJ whole genome shotgun (WGS) entry which is preliminary data.</text>
</comment>
<dbReference type="OrthoDB" id="238797at2759"/>
<dbReference type="InterPro" id="IPR040458">
    <property type="entry name" value="Vid27"/>
</dbReference>
<dbReference type="EMBL" id="NBCO01000027">
    <property type="protein sequence ID" value="ORC86612.1"/>
    <property type="molecule type" value="Genomic_DNA"/>
</dbReference>
<dbReference type="InterPro" id="IPR013863">
    <property type="entry name" value="VID27_C"/>
</dbReference>
<gene>
    <name evidence="2" type="ORF">TM35_000272020</name>
</gene>
<dbReference type="AlphaFoldDB" id="A0A1X0NPH3"/>
<sequence length="551" mass="61921">MWSKNKDKGHEEEKVLFSEYGTLYFMKGERYKAIFDSSECEQCTMRILRISRESFFIQVLADFDGEESEVLIQPIGCGLSFGYSRKAGSVHWPAYMDGKLESMAFVFSGENSRMTPEDITMRFVEIYNRCTYALLTSSDVDAITNEDEGYEYIGNSATSQIPDEDYQEPVYELDVSHEAATKTGGRNICYSESMKFNNAMVVRRAKDSVELQTHKFDSYGFNEGTSGKVRIPGLTTCEDALLDDTETKLQLLSIDDQKLYEYDIDYGKVVQEHKLPEKVTAITYSAHVADPVPVYTCLTDNVAFNVDCRMDPRKNIVMEPGCTLDKYRLTSLKKPFTCHATTRDGHLVIGDMMGSIRLYRGPPGSRRKDGKYNPKAAQTLLETKVPIVAVDVTADGAYVVAVCEKFLLFMPTAYVDDRGENTTGFVSKMGKKKPTPLKLQPTSKQLAVLGGIEKLDFVSGGFDRYENGGREVCITAYSGNYIFTWSLEAVKRAEENGRACLGESALVRNDVIGVSAHIPDKLMYLTDSDICMAPLKLHERTERGSRRYAYL</sequence>
<evidence type="ECO:0000259" key="1">
    <source>
        <dbReference type="Pfam" id="PF08553"/>
    </source>
</evidence>
<dbReference type="Pfam" id="PF08553">
    <property type="entry name" value="VID27"/>
    <property type="match status" value="1"/>
</dbReference>
<dbReference type="RefSeq" id="XP_028880678.1">
    <property type="nucleotide sequence ID" value="XM_029028095.1"/>
</dbReference>
<reference evidence="2 3" key="1">
    <citation type="submission" date="2017-03" db="EMBL/GenBank/DDBJ databases">
        <title>An alternative strategy for trypanosome survival in the mammalian bloodstream revealed through genome and transcriptome analysis of the ubiquitous bovine parasite Trypanosoma (Megatrypanum) theileri.</title>
        <authorList>
            <person name="Kelly S."/>
            <person name="Ivens A."/>
            <person name="Mott A."/>
            <person name="O'Neill E."/>
            <person name="Emms D."/>
            <person name="Macleod O."/>
            <person name="Voorheis P."/>
            <person name="Matthews J."/>
            <person name="Matthews K."/>
            <person name="Carrington M."/>
        </authorList>
    </citation>
    <scope>NUCLEOTIDE SEQUENCE [LARGE SCALE GENOMIC DNA]</scope>
    <source>
        <strain evidence="2">Edinburgh</strain>
    </source>
</reference>
<dbReference type="PANTHER" id="PTHR31913">
    <property type="entry name" value="VACUOLAR IMPORT AND DEGRADATION PROTEIN 27"/>
    <property type="match status" value="1"/>
</dbReference>